<evidence type="ECO:0000256" key="2">
    <source>
        <dbReference type="ARBA" id="ARBA00023125"/>
    </source>
</evidence>
<keyword evidence="6" id="KW-1185">Reference proteome</keyword>
<dbReference type="PROSITE" id="PS00041">
    <property type="entry name" value="HTH_ARAC_FAMILY_1"/>
    <property type="match status" value="1"/>
</dbReference>
<sequence>MSSRDCLIIEDYWRNVSPADGIVASRWRMPDCRRTSFEHAGLAGFFTVAVHLTSTRMNFYHAGEVVWSGFVAPGSMLVTQPEVTAAVRFHSSCDVLHIFLPVQRVRRYFSAGNIENAPVPMTLGGRGVTCDAAIERLALSLSDMPDCAVTFRRQYACAIRDAIIARLLSHRANWTSAPHGQIRRTSLPAWRLERAMEFIEDHLAEPIALKDMAASAGVTRMHFAAQFRLAMGTSSHDYLRDRRIERAKSNLLNADRTILDVALACGFRSHAHFSAVFKRLVGVSPNAWRAEQLKRDAQCGVYRHGRSERDAREPVSAEQV</sequence>
<accession>A0A1N6I7M0</accession>
<dbReference type="InterPro" id="IPR050204">
    <property type="entry name" value="AraC_XylS_family_regulators"/>
</dbReference>
<evidence type="ECO:0000256" key="1">
    <source>
        <dbReference type="ARBA" id="ARBA00023015"/>
    </source>
</evidence>
<dbReference type="Proteomes" id="UP000185151">
    <property type="component" value="Unassembled WGS sequence"/>
</dbReference>
<name>A0A1N6I7M0_9BURK</name>
<dbReference type="PANTHER" id="PTHR46796:SF14">
    <property type="entry name" value="TRANSCRIPTIONAL REGULATORY PROTEIN"/>
    <property type="match status" value="1"/>
</dbReference>
<dbReference type="OrthoDB" id="9816344at2"/>
<evidence type="ECO:0000259" key="4">
    <source>
        <dbReference type="PROSITE" id="PS01124"/>
    </source>
</evidence>
<dbReference type="Gene3D" id="1.10.10.60">
    <property type="entry name" value="Homeodomain-like"/>
    <property type="match status" value="2"/>
</dbReference>
<dbReference type="InterPro" id="IPR009057">
    <property type="entry name" value="Homeodomain-like_sf"/>
</dbReference>
<dbReference type="InterPro" id="IPR020449">
    <property type="entry name" value="Tscrpt_reg_AraC-type_HTH"/>
</dbReference>
<dbReference type="PROSITE" id="PS01124">
    <property type="entry name" value="HTH_ARAC_FAMILY_2"/>
    <property type="match status" value="1"/>
</dbReference>
<dbReference type="InterPro" id="IPR018062">
    <property type="entry name" value="HTH_AraC-typ_CS"/>
</dbReference>
<evidence type="ECO:0000313" key="6">
    <source>
        <dbReference type="Proteomes" id="UP000185151"/>
    </source>
</evidence>
<dbReference type="PRINTS" id="PR00032">
    <property type="entry name" value="HTHARAC"/>
</dbReference>
<keyword evidence="1" id="KW-0805">Transcription regulation</keyword>
<dbReference type="SUPFAM" id="SSF46689">
    <property type="entry name" value="Homeodomain-like"/>
    <property type="match status" value="2"/>
</dbReference>
<keyword evidence="2 5" id="KW-0238">DNA-binding</keyword>
<reference evidence="5 6" key="1">
    <citation type="submission" date="2016-11" db="EMBL/GenBank/DDBJ databases">
        <authorList>
            <person name="Jaros S."/>
            <person name="Januszkiewicz K."/>
            <person name="Wedrychowicz H."/>
        </authorList>
    </citation>
    <scope>NUCLEOTIDE SEQUENCE [LARGE SCALE GENOMIC DNA]</scope>
    <source>
        <strain evidence="5 6">GAS95</strain>
    </source>
</reference>
<evidence type="ECO:0000256" key="3">
    <source>
        <dbReference type="ARBA" id="ARBA00023163"/>
    </source>
</evidence>
<protein>
    <submittedName>
        <fullName evidence="5">AraC-type DNA-binding protein</fullName>
    </submittedName>
</protein>
<dbReference type="Pfam" id="PF12833">
    <property type="entry name" value="HTH_18"/>
    <property type="match status" value="1"/>
</dbReference>
<dbReference type="AlphaFoldDB" id="A0A1N6I7M0"/>
<keyword evidence="3" id="KW-0804">Transcription</keyword>
<dbReference type="EMBL" id="FSRU01000001">
    <property type="protein sequence ID" value="SIO27969.1"/>
    <property type="molecule type" value="Genomic_DNA"/>
</dbReference>
<organism evidence="5 6">
    <name type="scientific">Paraburkholderia phenazinium</name>
    <dbReference type="NCBI Taxonomy" id="60549"/>
    <lineage>
        <taxon>Bacteria</taxon>
        <taxon>Pseudomonadati</taxon>
        <taxon>Pseudomonadota</taxon>
        <taxon>Betaproteobacteria</taxon>
        <taxon>Burkholderiales</taxon>
        <taxon>Burkholderiaceae</taxon>
        <taxon>Paraburkholderia</taxon>
    </lineage>
</organism>
<evidence type="ECO:0000313" key="5">
    <source>
        <dbReference type="EMBL" id="SIO27969.1"/>
    </source>
</evidence>
<gene>
    <name evidence="5" type="ORF">SAMN05444165_1889</name>
</gene>
<proteinExistence type="predicted"/>
<dbReference type="SMART" id="SM00342">
    <property type="entry name" value="HTH_ARAC"/>
    <property type="match status" value="1"/>
</dbReference>
<dbReference type="GO" id="GO:0043565">
    <property type="term" value="F:sequence-specific DNA binding"/>
    <property type="evidence" value="ECO:0007669"/>
    <property type="project" value="InterPro"/>
</dbReference>
<dbReference type="PANTHER" id="PTHR46796">
    <property type="entry name" value="HTH-TYPE TRANSCRIPTIONAL ACTIVATOR RHAS-RELATED"/>
    <property type="match status" value="1"/>
</dbReference>
<dbReference type="GO" id="GO:0003700">
    <property type="term" value="F:DNA-binding transcription factor activity"/>
    <property type="evidence" value="ECO:0007669"/>
    <property type="project" value="InterPro"/>
</dbReference>
<dbReference type="InterPro" id="IPR018060">
    <property type="entry name" value="HTH_AraC"/>
</dbReference>
<feature type="domain" description="HTH araC/xylS-type" evidence="4">
    <location>
        <begin position="193"/>
        <end position="291"/>
    </location>
</feature>